<keyword evidence="4 8" id="KW-0812">Transmembrane</keyword>
<protein>
    <recommendedName>
        <fullName evidence="14">CSC1/OSCA1-like 7TM region domain-containing protein</fullName>
    </recommendedName>
</protein>
<evidence type="ECO:0000256" key="8">
    <source>
        <dbReference type="SAM" id="Phobius"/>
    </source>
</evidence>
<dbReference type="OrthoDB" id="2150324at2759"/>
<feature type="transmembrane region" description="Helical" evidence="8">
    <location>
        <begin position="20"/>
        <end position="40"/>
    </location>
</feature>
<dbReference type="Proteomes" id="UP000266861">
    <property type="component" value="Unassembled WGS sequence"/>
</dbReference>
<gene>
    <name evidence="12" type="ORF">Glove_40g12</name>
</gene>
<evidence type="ECO:0000259" key="9">
    <source>
        <dbReference type="Pfam" id="PF02714"/>
    </source>
</evidence>
<evidence type="ECO:0000313" key="13">
    <source>
        <dbReference type="Proteomes" id="UP000266861"/>
    </source>
</evidence>
<dbReference type="Pfam" id="PF13967">
    <property type="entry name" value="RSN1_TM"/>
    <property type="match status" value="1"/>
</dbReference>
<evidence type="ECO:0000256" key="3">
    <source>
        <dbReference type="ARBA" id="ARBA00022448"/>
    </source>
</evidence>
<dbReference type="STRING" id="1348612.A0A397JPI2"/>
<evidence type="ECO:0000313" key="12">
    <source>
        <dbReference type="EMBL" id="RHZ87104.1"/>
    </source>
</evidence>
<dbReference type="Pfam" id="PF02714">
    <property type="entry name" value="RSN1_7TM"/>
    <property type="match status" value="1"/>
</dbReference>
<dbReference type="InterPro" id="IPR027815">
    <property type="entry name" value="CSC1/OSCA1-like_cyt"/>
</dbReference>
<accession>A0A397JPI2</accession>
<feature type="transmembrane region" description="Helical" evidence="8">
    <location>
        <begin position="151"/>
        <end position="171"/>
    </location>
</feature>
<keyword evidence="6 8" id="KW-0472">Membrane</keyword>
<comment type="subcellular location">
    <subcellularLocation>
        <location evidence="1">Membrane</location>
        <topology evidence="1">Multi-pass membrane protein</topology>
    </subcellularLocation>
</comment>
<feature type="compositionally biased region" description="Low complexity" evidence="7">
    <location>
        <begin position="908"/>
        <end position="934"/>
    </location>
</feature>
<keyword evidence="3" id="KW-0813">Transport</keyword>
<evidence type="ECO:0000256" key="6">
    <source>
        <dbReference type="ARBA" id="ARBA00023136"/>
    </source>
</evidence>
<feature type="domain" description="CSC1/OSCA1-like N-terminal transmembrane" evidence="10">
    <location>
        <begin position="19"/>
        <end position="172"/>
    </location>
</feature>
<feature type="transmembrane region" description="Helical" evidence="8">
    <location>
        <begin position="378"/>
        <end position="397"/>
    </location>
</feature>
<dbReference type="GO" id="GO:0005227">
    <property type="term" value="F:calcium-activated cation channel activity"/>
    <property type="evidence" value="ECO:0007669"/>
    <property type="project" value="InterPro"/>
</dbReference>
<dbReference type="InterPro" id="IPR003864">
    <property type="entry name" value="CSC1/OSCA1-like_7TM"/>
</dbReference>
<evidence type="ECO:0000256" key="4">
    <source>
        <dbReference type="ARBA" id="ARBA00022692"/>
    </source>
</evidence>
<feature type="transmembrane region" description="Helical" evidence="8">
    <location>
        <begin position="466"/>
        <end position="485"/>
    </location>
</feature>
<proteinExistence type="inferred from homology"/>
<dbReference type="PANTHER" id="PTHR13018">
    <property type="entry name" value="PROBABLE MEMBRANE PROTEIN DUF221-RELATED"/>
    <property type="match status" value="1"/>
</dbReference>
<dbReference type="PANTHER" id="PTHR13018:SF149">
    <property type="entry name" value="DOMAIN PROTEIN, PUTATIVE (AFU_ORTHOLOGUE AFUA_3G11660)-RELATED"/>
    <property type="match status" value="1"/>
</dbReference>
<dbReference type="InterPro" id="IPR032880">
    <property type="entry name" value="CSC1/OSCA1-like_N"/>
</dbReference>
<feature type="domain" description="CSC1/OSCA1-like cytosolic" evidence="11">
    <location>
        <begin position="196"/>
        <end position="360"/>
    </location>
</feature>
<feature type="transmembrane region" description="Helical" evidence="8">
    <location>
        <begin position="104"/>
        <end position="123"/>
    </location>
</feature>
<keyword evidence="13" id="KW-1185">Reference proteome</keyword>
<feature type="compositionally biased region" description="Low complexity" evidence="7">
    <location>
        <begin position="853"/>
        <end position="870"/>
    </location>
</feature>
<feature type="transmembrane region" description="Helical" evidence="8">
    <location>
        <begin position="586"/>
        <end position="617"/>
    </location>
</feature>
<evidence type="ECO:0000256" key="2">
    <source>
        <dbReference type="ARBA" id="ARBA00007779"/>
    </source>
</evidence>
<dbReference type="AlphaFoldDB" id="A0A397JPI2"/>
<evidence type="ECO:0000259" key="11">
    <source>
        <dbReference type="Pfam" id="PF14703"/>
    </source>
</evidence>
<evidence type="ECO:0000259" key="10">
    <source>
        <dbReference type="Pfam" id="PF13967"/>
    </source>
</evidence>
<organism evidence="12 13">
    <name type="scientific">Diversispora epigaea</name>
    <dbReference type="NCBI Taxonomy" id="1348612"/>
    <lineage>
        <taxon>Eukaryota</taxon>
        <taxon>Fungi</taxon>
        <taxon>Fungi incertae sedis</taxon>
        <taxon>Mucoromycota</taxon>
        <taxon>Glomeromycotina</taxon>
        <taxon>Glomeromycetes</taxon>
        <taxon>Diversisporales</taxon>
        <taxon>Diversisporaceae</taxon>
        <taxon>Diversispora</taxon>
    </lineage>
</organism>
<feature type="transmembrane region" description="Helical" evidence="8">
    <location>
        <begin position="638"/>
        <end position="658"/>
    </location>
</feature>
<evidence type="ECO:0008006" key="14">
    <source>
        <dbReference type="Google" id="ProtNLM"/>
    </source>
</evidence>
<dbReference type="Pfam" id="PF14703">
    <property type="entry name" value="PHM7_cyt"/>
    <property type="match status" value="1"/>
</dbReference>
<dbReference type="EMBL" id="PQFF01000038">
    <property type="protein sequence ID" value="RHZ87104.1"/>
    <property type="molecule type" value="Genomic_DNA"/>
</dbReference>
<keyword evidence="5 8" id="KW-1133">Transmembrane helix</keyword>
<feature type="transmembrane region" description="Helical" evidence="8">
    <location>
        <begin position="426"/>
        <end position="446"/>
    </location>
</feature>
<evidence type="ECO:0000256" key="5">
    <source>
        <dbReference type="ARBA" id="ARBA00022989"/>
    </source>
</evidence>
<comment type="similarity">
    <text evidence="2">Belongs to the CSC1 (TC 1.A.17) family.</text>
</comment>
<reference evidence="12 13" key="1">
    <citation type="submission" date="2018-08" db="EMBL/GenBank/DDBJ databases">
        <title>Genome and evolution of the arbuscular mycorrhizal fungus Diversispora epigaea (formerly Glomus versiforme) and its bacterial endosymbionts.</title>
        <authorList>
            <person name="Sun X."/>
            <person name="Fei Z."/>
            <person name="Harrison M."/>
        </authorList>
    </citation>
    <scope>NUCLEOTIDE SEQUENCE [LARGE SCALE GENOMIC DNA]</scope>
    <source>
        <strain evidence="12 13">IT104</strain>
    </source>
</reference>
<evidence type="ECO:0000256" key="1">
    <source>
        <dbReference type="ARBA" id="ARBA00004141"/>
    </source>
</evidence>
<evidence type="ECO:0000256" key="7">
    <source>
        <dbReference type="SAM" id="MobiDB-lite"/>
    </source>
</evidence>
<sequence>MSGVVTGDQQAQNISLTGMYSQLAINFAIGVGTLFVFGFLRPRNGIVYAPKQIYVNEKKQPPKIENGLFSWVKPVWNTPESLLIEKIGLDAVMFIRFITLCRNLFLWFFILGCAIIVPINVYGTLQDRGNLPSTDNPLAILSIAFLKQSNWFWTHVVLTWLFSVILYRFLYTQYKEYSKLKLDYFSSEEYQKSLHSRTLLVMGIPHSMKTDEELKTFVDSLRLKYPITEAHISRKVDNLTELLKEHSEAVRKLEGILCKYLKDPDNIPSSRPTHRSSFCFGAKIDSIDHYTEKIQSLERQIKDAREISSKKKPQNYGFISFANISQAHAAAKKLEKISTKNLTSPTFVLAPWPKDIIWNNLSNVGAVKGTKRFLSYSLFLALCFFWLVPVSFISTAAKISNIVRLAPVTAKIFYANHFITGLLEAWMSPLILAIFFLMLPSILRYLSHFQGKITKSSLERSTLAKLYLFFILNSIIIYTASSTALDIVSKIRAVLNQKNSNVKDIYSVFQNSDIFEQIADSMISVSTFWINYISLRGVGVIFDLAQIASLLIKFSKGLYVTQTPRNVMEYSRPPDFDYSVYYNVHMFFFTIGILYCVIAPIILIFCVSYFSLAYLVYRYQLMYVFTTKVETGGTYWRVVFNRLIVSILFWQCVMVGVMNLKGAHIQSLAVLPLPAITIFLKIMCSRSFDEKIRYGIIDSSSEEEKNEFIDGRDQVSNRFLHPSITAELIAPMVPAGAKNALSKVYNGRIEETTEEKRGKIRTVSRIISLSGAINIETVEDNDCKVDEVAYLEEQEPGYYAYYEDNPSYGYHSFDQKNNGESNQLFEFDNNNSFSRQNPLNIKSDYFDAPSYQTYQTYQPSTPSPSPSQTTLNQSLNTREYLQQPISHQQYNNSYSIQDDDENDEMEDININSNGNRNGDGNGNENNINDTVDYY</sequence>
<feature type="domain" description="CSC1/OSCA1-like 7TM region" evidence="9">
    <location>
        <begin position="371"/>
        <end position="658"/>
    </location>
</feature>
<dbReference type="InterPro" id="IPR045122">
    <property type="entry name" value="Csc1-like"/>
</dbReference>
<name>A0A397JPI2_9GLOM</name>
<dbReference type="GO" id="GO:0005886">
    <property type="term" value="C:plasma membrane"/>
    <property type="evidence" value="ECO:0007669"/>
    <property type="project" value="TreeGrafter"/>
</dbReference>
<feature type="region of interest" description="Disordered" evidence="7">
    <location>
        <begin position="905"/>
        <end position="934"/>
    </location>
</feature>
<comment type="caution">
    <text evidence="12">The sequence shown here is derived from an EMBL/GenBank/DDBJ whole genome shotgun (WGS) entry which is preliminary data.</text>
</comment>
<feature type="region of interest" description="Disordered" evidence="7">
    <location>
        <begin position="853"/>
        <end position="872"/>
    </location>
</feature>